<dbReference type="GO" id="GO:1903785">
    <property type="term" value="P:L-valine transmembrane transport"/>
    <property type="evidence" value="ECO:0007669"/>
    <property type="project" value="TreeGrafter"/>
</dbReference>
<gene>
    <name evidence="9" type="ORF">SAMN04489765_3783</name>
</gene>
<proteinExistence type="inferred from homology"/>
<protein>
    <submittedName>
        <fullName evidence="9">4-azaleucine resistance probable transporter AzlC</fullName>
    </submittedName>
</protein>
<reference evidence="10" key="1">
    <citation type="submission" date="2016-10" db="EMBL/GenBank/DDBJ databases">
        <authorList>
            <person name="Varghese N."/>
            <person name="Submissions S."/>
        </authorList>
    </citation>
    <scope>NUCLEOTIDE SEQUENCE [LARGE SCALE GENOMIC DNA]</scope>
    <source>
        <strain evidence="10">DSM 44142</strain>
    </source>
</reference>
<evidence type="ECO:0000256" key="7">
    <source>
        <dbReference type="ARBA" id="ARBA00023136"/>
    </source>
</evidence>
<feature type="transmembrane region" description="Helical" evidence="8">
    <location>
        <begin position="7"/>
        <end position="26"/>
    </location>
</feature>
<evidence type="ECO:0000256" key="4">
    <source>
        <dbReference type="ARBA" id="ARBA00022475"/>
    </source>
</evidence>
<evidence type="ECO:0000256" key="3">
    <source>
        <dbReference type="ARBA" id="ARBA00022448"/>
    </source>
</evidence>
<dbReference type="Pfam" id="PF03591">
    <property type="entry name" value="AzlC"/>
    <property type="match status" value="1"/>
</dbReference>
<evidence type="ECO:0000256" key="5">
    <source>
        <dbReference type="ARBA" id="ARBA00022692"/>
    </source>
</evidence>
<dbReference type="OrthoDB" id="3181706at2"/>
<keyword evidence="4" id="KW-1003">Cell membrane</keyword>
<organism evidence="9 10">
    <name type="scientific">Tsukamurella pulmonis</name>
    <dbReference type="NCBI Taxonomy" id="47312"/>
    <lineage>
        <taxon>Bacteria</taxon>
        <taxon>Bacillati</taxon>
        <taxon>Actinomycetota</taxon>
        <taxon>Actinomycetes</taxon>
        <taxon>Mycobacteriales</taxon>
        <taxon>Tsukamurellaceae</taxon>
        <taxon>Tsukamurella</taxon>
    </lineage>
</organism>
<keyword evidence="10" id="KW-1185">Reference proteome</keyword>
<accession>A0A1H1H4B8</accession>
<dbReference type="PANTHER" id="PTHR34979:SF1">
    <property type="entry name" value="INNER MEMBRANE PROTEIN YGAZ"/>
    <property type="match status" value="1"/>
</dbReference>
<comment type="similarity">
    <text evidence="2">Belongs to the AzlC family.</text>
</comment>
<evidence type="ECO:0000313" key="9">
    <source>
        <dbReference type="EMBL" id="SDR19948.1"/>
    </source>
</evidence>
<dbReference type="STRING" id="47312.SAMN04489765_3783"/>
<name>A0A1H1H4B8_9ACTN</name>
<evidence type="ECO:0000256" key="1">
    <source>
        <dbReference type="ARBA" id="ARBA00004651"/>
    </source>
</evidence>
<dbReference type="RefSeq" id="WP_068530295.1">
    <property type="nucleotide sequence ID" value="NZ_AP025457.1"/>
</dbReference>
<evidence type="ECO:0000256" key="6">
    <source>
        <dbReference type="ARBA" id="ARBA00022989"/>
    </source>
</evidence>
<dbReference type="PANTHER" id="PTHR34979">
    <property type="entry name" value="INNER MEMBRANE PROTEIN YGAZ"/>
    <property type="match status" value="1"/>
</dbReference>
<feature type="transmembrane region" description="Helical" evidence="8">
    <location>
        <begin position="126"/>
        <end position="147"/>
    </location>
</feature>
<comment type="subcellular location">
    <subcellularLocation>
        <location evidence="1">Cell membrane</location>
        <topology evidence="1">Multi-pass membrane protein</topology>
    </subcellularLocation>
</comment>
<dbReference type="Proteomes" id="UP000183053">
    <property type="component" value="Unassembled WGS sequence"/>
</dbReference>
<sequence>MKVPSRIAVVWFGLFVLGLGFGVVVISHGLPWWMAIITSAFVLAGSVEFLLIGMLTAATPLAAIAATTFLVNSRHLFYGLTFPLHAVQGRLAKTYSVFALVDEAYVLVTTAPSGTMTGRRILMTQAGLHASWVSGSLCGALVGGAFLGDVPGIDFVLTALFVVLVMDAYSADRDRLTAALAAGAAAVGVIVSPSAMLLVAMTTFAGLLVVRHYAGRRRDPAPIPETETVDA</sequence>
<keyword evidence="6 8" id="KW-1133">Transmembrane helix</keyword>
<dbReference type="GO" id="GO:0005886">
    <property type="term" value="C:plasma membrane"/>
    <property type="evidence" value="ECO:0007669"/>
    <property type="project" value="UniProtKB-SubCell"/>
</dbReference>
<dbReference type="EMBL" id="FNLF01000002">
    <property type="protein sequence ID" value="SDR19948.1"/>
    <property type="molecule type" value="Genomic_DNA"/>
</dbReference>
<evidence type="ECO:0000256" key="2">
    <source>
        <dbReference type="ARBA" id="ARBA00010735"/>
    </source>
</evidence>
<evidence type="ECO:0000313" key="10">
    <source>
        <dbReference type="Proteomes" id="UP000183053"/>
    </source>
</evidence>
<keyword evidence="3" id="KW-0813">Transport</keyword>
<keyword evidence="5 8" id="KW-0812">Transmembrane</keyword>
<keyword evidence="7 8" id="KW-0472">Membrane</keyword>
<dbReference type="InterPro" id="IPR011606">
    <property type="entry name" value="Brnchd-chn_aa_trnsp_permease"/>
</dbReference>
<dbReference type="AlphaFoldDB" id="A0A1H1H4B8"/>
<evidence type="ECO:0000256" key="8">
    <source>
        <dbReference type="SAM" id="Phobius"/>
    </source>
</evidence>
<feature type="transmembrane region" description="Helical" evidence="8">
    <location>
        <begin position="178"/>
        <end position="210"/>
    </location>
</feature>